<dbReference type="AlphaFoldDB" id="A0A8R7TU15"/>
<reference evidence="1" key="3">
    <citation type="submission" date="2022-06" db="UniProtKB">
        <authorList>
            <consortium name="EnsemblPlants"/>
        </authorList>
    </citation>
    <scope>IDENTIFICATION</scope>
</reference>
<proteinExistence type="predicted"/>
<evidence type="ECO:0000313" key="2">
    <source>
        <dbReference type="Proteomes" id="UP000015106"/>
    </source>
</evidence>
<keyword evidence="2" id="KW-1185">Reference proteome</keyword>
<dbReference type="Proteomes" id="UP000015106">
    <property type="component" value="Chromosome 3"/>
</dbReference>
<organism evidence="1 2">
    <name type="scientific">Triticum urartu</name>
    <name type="common">Red wild einkorn</name>
    <name type="synonym">Crithodium urartu</name>
    <dbReference type="NCBI Taxonomy" id="4572"/>
    <lineage>
        <taxon>Eukaryota</taxon>
        <taxon>Viridiplantae</taxon>
        <taxon>Streptophyta</taxon>
        <taxon>Embryophyta</taxon>
        <taxon>Tracheophyta</taxon>
        <taxon>Spermatophyta</taxon>
        <taxon>Magnoliopsida</taxon>
        <taxon>Liliopsida</taxon>
        <taxon>Poales</taxon>
        <taxon>Poaceae</taxon>
        <taxon>BOP clade</taxon>
        <taxon>Pooideae</taxon>
        <taxon>Triticodae</taxon>
        <taxon>Triticeae</taxon>
        <taxon>Triticinae</taxon>
        <taxon>Triticum</taxon>
    </lineage>
</organism>
<dbReference type="EnsemblPlants" id="TuG1812G0300002081.01.T01">
    <property type="protein sequence ID" value="TuG1812G0300002081.01.T01.cds292298"/>
    <property type="gene ID" value="TuG1812G0300002081.01"/>
</dbReference>
<evidence type="ECO:0000313" key="1">
    <source>
        <dbReference type="EnsemblPlants" id="TuG1812G0300002081.01.T01.cds292298"/>
    </source>
</evidence>
<dbReference type="Gramene" id="TuG1812G0300002081.01.T01">
    <property type="protein sequence ID" value="TuG1812G0300002081.01.T01.cds292298"/>
    <property type="gene ID" value="TuG1812G0300002081.01"/>
</dbReference>
<accession>A0A8R7TU15</accession>
<reference evidence="2" key="1">
    <citation type="journal article" date="2013" name="Nature">
        <title>Draft genome of the wheat A-genome progenitor Triticum urartu.</title>
        <authorList>
            <person name="Ling H.Q."/>
            <person name="Zhao S."/>
            <person name="Liu D."/>
            <person name="Wang J."/>
            <person name="Sun H."/>
            <person name="Zhang C."/>
            <person name="Fan H."/>
            <person name="Li D."/>
            <person name="Dong L."/>
            <person name="Tao Y."/>
            <person name="Gao C."/>
            <person name="Wu H."/>
            <person name="Li Y."/>
            <person name="Cui Y."/>
            <person name="Guo X."/>
            <person name="Zheng S."/>
            <person name="Wang B."/>
            <person name="Yu K."/>
            <person name="Liang Q."/>
            <person name="Yang W."/>
            <person name="Lou X."/>
            <person name="Chen J."/>
            <person name="Feng M."/>
            <person name="Jian J."/>
            <person name="Zhang X."/>
            <person name="Luo G."/>
            <person name="Jiang Y."/>
            <person name="Liu J."/>
            <person name="Wang Z."/>
            <person name="Sha Y."/>
            <person name="Zhang B."/>
            <person name="Wu H."/>
            <person name="Tang D."/>
            <person name="Shen Q."/>
            <person name="Xue P."/>
            <person name="Zou S."/>
            <person name="Wang X."/>
            <person name="Liu X."/>
            <person name="Wang F."/>
            <person name="Yang Y."/>
            <person name="An X."/>
            <person name="Dong Z."/>
            <person name="Zhang K."/>
            <person name="Zhang X."/>
            <person name="Luo M.C."/>
            <person name="Dvorak J."/>
            <person name="Tong Y."/>
            <person name="Wang J."/>
            <person name="Yang H."/>
            <person name="Li Z."/>
            <person name="Wang D."/>
            <person name="Zhang A."/>
            <person name="Wang J."/>
        </authorList>
    </citation>
    <scope>NUCLEOTIDE SEQUENCE</scope>
    <source>
        <strain evidence="2">cv. G1812</strain>
    </source>
</reference>
<name>A0A8R7TU15_TRIUA</name>
<reference evidence="1" key="2">
    <citation type="submission" date="2018-03" db="EMBL/GenBank/DDBJ databases">
        <title>The Triticum urartu genome reveals the dynamic nature of wheat genome evolution.</title>
        <authorList>
            <person name="Ling H."/>
            <person name="Ma B."/>
            <person name="Shi X."/>
            <person name="Liu H."/>
            <person name="Dong L."/>
            <person name="Sun H."/>
            <person name="Cao Y."/>
            <person name="Gao Q."/>
            <person name="Zheng S."/>
            <person name="Li Y."/>
            <person name="Yu Y."/>
            <person name="Du H."/>
            <person name="Qi M."/>
            <person name="Li Y."/>
            <person name="Yu H."/>
            <person name="Cui Y."/>
            <person name="Wang N."/>
            <person name="Chen C."/>
            <person name="Wu H."/>
            <person name="Zhao Y."/>
            <person name="Zhang J."/>
            <person name="Li Y."/>
            <person name="Zhou W."/>
            <person name="Zhang B."/>
            <person name="Hu W."/>
            <person name="Eijk M."/>
            <person name="Tang J."/>
            <person name="Witsenboer H."/>
            <person name="Zhao S."/>
            <person name="Li Z."/>
            <person name="Zhang A."/>
            <person name="Wang D."/>
            <person name="Liang C."/>
        </authorList>
    </citation>
    <scope>NUCLEOTIDE SEQUENCE [LARGE SCALE GENOMIC DNA]</scope>
    <source>
        <strain evidence="1">cv. G1812</strain>
    </source>
</reference>
<sequence length="64" mass="7132">ERSPWVPVHSFERIFSFSRSPSNPTMAAPPSITHHHPWLSKKEKLGVAGSEAAASMSLPWPKRP</sequence>
<protein>
    <submittedName>
        <fullName evidence="1">Uncharacterized protein</fullName>
    </submittedName>
</protein>